<keyword evidence="4" id="KW-1185">Reference proteome</keyword>
<evidence type="ECO:0000313" key="4">
    <source>
        <dbReference type="Proteomes" id="UP001610446"/>
    </source>
</evidence>
<feature type="domain" description="BRCT" evidence="2">
    <location>
        <begin position="104"/>
        <end position="195"/>
    </location>
</feature>
<dbReference type="EMBL" id="JBFXLU010000153">
    <property type="protein sequence ID" value="KAL2837924.1"/>
    <property type="molecule type" value="Genomic_DNA"/>
</dbReference>
<feature type="domain" description="BRCT" evidence="2">
    <location>
        <begin position="339"/>
        <end position="422"/>
    </location>
</feature>
<dbReference type="SMART" id="SM00292">
    <property type="entry name" value="BRCT"/>
    <property type="match status" value="5"/>
</dbReference>
<dbReference type="Pfam" id="PF00533">
    <property type="entry name" value="BRCT"/>
    <property type="match status" value="1"/>
</dbReference>
<proteinExistence type="predicted"/>
<dbReference type="Proteomes" id="UP001610446">
    <property type="component" value="Unassembled WGS sequence"/>
</dbReference>
<reference evidence="3 4" key="1">
    <citation type="submission" date="2024-07" db="EMBL/GenBank/DDBJ databases">
        <title>Section-level genome sequencing and comparative genomics of Aspergillus sections Usti and Cavernicolus.</title>
        <authorList>
            <consortium name="Lawrence Berkeley National Laboratory"/>
            <person name="Nybo J.L."/>
            <person name="Vesth T.C."/>
            <person name="Theobald S."/>
            <person name="Frisvad J.C."/>
            <person name="Larsen T.O."/>
            <person name="Kjaerboelling I."/>
            <person name="Rothschild-Mancinelli K."/>
            <person name="Lyhne E.K."/>
            <person name="Kogle M.E."/>
            <person name="Barry K."/>
            <person name="Clum A."/>
            <person name="Na H."/>
            <person name="Ledsgaard L."/>
            <person name="Lin J."/>
            <person name="Lipzen A."/>
            <person name="Kuo A."/>
            <person name="Riley R."/>
            <person name="Mondo S."/>
            <person name="Labutti K."/>
            <person name="Haridas S."/>
            <person name="Pangalinan J."/>
            <person name="Salamov A.A."/>
            <person name="Simmons B.A."/>
            <person name="Magnuson J.K."/>
            <person name="Chen J."/>
            <person name="Drula E."/>
            <person name="Henrissat B."/>
            <person name="Wiebenga A."/>
            <person name="Lubbers R.J."/>
            <person name="Gomes A.C."/>
            <person name="Makela M.R."/>
            <person name="Stajich J."/>
            <person name="Grigoriev I.V."/>
            <person name="Mortensen U.H."/>
            <person name="De Vries R.P."/>
            <person name="Baker S.E."/>
            <person name="Andersen M.R."/>
        </authorList>
    </citation>
    <scope>NUCLEOTIDE SEQUENCE [LARGE SCALE GENOMIC DNA]</scope>
    <source>
        <strain evidence="3 4">CBS 123904</strain>
    </source>
</reference>
<accession>A0ABR4JCZ3</accession>
<sequence>MGHQDQNFQLFDQCRVCIVCSKDLSLDTAQQLASTLEDNGGDPVVYQSPADFPDLAQFSHIMSTTIDFSEFDAANDALIPVVKPQWMQASLSKRKLANPRQYSPDPRLFLNDVVVTCGDIPEGDKDAIIGGVLAKGGLYNPRVTQMCTHLVDLTISSDKAQLVRERNLPVKIVLPHWFDDCLKLGRRIDERPYMLPDPEILQAAPDRPVRSTENRDIIGASTPEPSTLPTPMTSPVKRLNVFHGKIVMLSSDLGIGSHLQKTITSLIKEGGGDVTSEVSKATTLICRYREGFAYRMASRLNKDVGNLSWLYHLMTYNTWTSPYRRLLHYPVPRTPIPGFEKYKISLSNYVGEARAYLENLISATGAECTKTLRQQNTHLVTAHDSSEKCAAARDWGLEVVNHLWLEECYAKWKKLPITDPRYTHFPRRTNLGEVVGQTRLDRSSLEALFFPSEETPEAPAVPRKAMQHKDQNTAATKALKTTEADDTTVSDTTNATPRAGKSRKSTLQTPARSRLAPDDRENETPSSTSSRKSKEAATARLHEIAPDIALYEKEKKRVGGVIYGGRRVTDEDRVILNGNKKRPSMEAQTESDEDDTAEAKRQKKSKPPITIHLLITGYQRWVGNMKKEDADKRQLRDLGIMVVQDARRCSHLAAPSVLRTPKFVNALAYSPVIVQVEYIEQCLKTNELLDPSDFLLNDKDAEKRFGMTLEQSKINAKKNKNKLLQGYHVYCAETIRGGFDAFKSIVDANGGECNLFRGRVSYQSKREESDDESDYDGHSNRGEIYLLSSVATEHQKLWPRFRQLVHNMGKTPRIVRVDWLLDMAMSQELRDAAEYELNEEMVEQSEE</sequence>
<evidence type="ECO:0000313" key="3">
    <source>
        <dbReference type="EMBL" id="KAL2837924.1"/>
    </source>
</evidence>
<dbReference type="InterPro" id="IPR001357">
    <property type="entry name" value="BRCT_dom"/>
</dbReference>
<feature type="region of interest" description="Disordered" evidence="1">
    <location>
        <begin position="575"/>
        <end position="606"/>
    </location>
</feature>
<protein>
    <submittedName>
        <fullName evidence="3">BRCT domain-containing protein</fullName>
    </submittedName>
</protein>
<gene>
    <name evidence="3" type="ORF">BJY01DRAFT_251225</name>
</gene>
<dbReference type="CDD" id="cd18437">
    <property type="entry name" value="BRCT_BRC1_like_rpt3"/>
    <property type="match status" value="1"/>
</dbReference>
<dbReference type="InterPro" id="IPR053036">
    <property type="entry name" value="CellCycle_DNARepair_Reg"/>
</dbReference>
<comment type="caution">
    <text evidence="3">The sequence shown here is derived from an EMBL/GenBank/DDBJ whole genome shotgun (WGS) entry which is preliminary data.</text>
</comment>
<dbReference type="SUPFAM" id="SSF52113">
    <property type="entry name" value="BRCT domain"/>
    <property type="match status" value="5"/>
</dbReference>
<dbReference type="Pfam" id="PF12738">
    <property type="entry name" value="PTCB-BRCT"/>
    <property type="match status" value="1"/>
</dbReference>
<dbReference type="PANTHER" id="PTHR47667">
    <property type="entry name" value="REGULATOR OF TY1 TRANSPOSITION PROTEIN 107"/>
    <property type="match status" value="1"/>
</dbReference>
<dbReference type="Gene3D" id="3.40.50.10190">
    <property type="entry name" value="BRCT domain"/>
    <property type="match status" value="6"/>
</dbReference>
<dbReference type="PANTHER" id="PTHR47667:SF1">
    <property type="entry name" value="REGULATOR OF TY1 TRANSPOSITION PROTEIN 107"/>
    <property type="match status" value="1"/>
</dbReference>
<dbReference type="CDD" id="cd18436">
    <property type="entry name" value="BRCT_BRC1_like_rpt2"/>
    <property type="match status" value="1"/>
</dbReference>
<evidence type="ECO:0000256" key="1">
    <source>
        <dbReference type="SAM" id="MobiDB-lite"/>
    </source>
</evidence>
<dbReference type="CDD" id="cd17743">
    <property type="entry name" value="BRCT_BRC1_like_rpt5"/>
    <property type="match status" value="1"/>
</dbReference>
<feature type="domain" description="BRCT" evidence="2">
    <location>
        <begin position="613"/>
        <end position="696"/>
    </location>
</feature>
<feature type="domain" description="BRCT" evidence="2">
    <location>
        <begin position="237"/>
        <end position="327"/>
    </location>
</feature>
<name>A0ABR4JCZ3_9EURO</name>
<dbReference type="InterPro" id="IPR036420">
    <property type="entry name" value="BRCT_dom_sf"/>
</dbReference>
<feature type="domain" description="BRCT" evidence="2">
    <location>
        <begin position="6"/>
        <end position="104"/>
    </location>
</feature>
<feature type="region of interest" description="Disordered" evidence="1">
    <location>
        <begin position="448"/>
        <end position="538"/>
    </location>
</feature>
<evidence type="ECO:0000259" key="2">
    <source>
        <dbReference type="PROSITE" id="PS50172"/>
    </source>
</evidence>
<dbReference type="PROSITE" id="PS50172">
    <property type="entry name" value="BRCT"/>
    <property type="match status" value="5"/>
</dbReference>
<organism evidence="3 4">
    <name type="scientific">Aspergillus pseudoustus</name>
    <dbReference type="NCBI Taxonomy" id="1810923"/>
    <lineage>
        <taxon>Eukaryota</taxon>
        <taxon>Fungi</taxon>
        <taxon>Dikarya</taxon>
        <taxon>Ascomycota</taxon>
        <taxon>Pezizomycotina</taxon>
        <taxon>Eurotiomycetes</taxon>
        <taxon>Eurotiomycetidae</taxon>
        <taxon>Eurotiales</taxon>
        <taxon>Aspergillaceae</taxon>
        <taxon>Aspergillus</taxon>
        <taxon>Aspergillus subgen. Nidulantes</taxon>
    </lineage>
</organism>
<dbReference type="Pfam" id="PF16770">
    <property type="entry name" value="RTT107_BRCT_5"/>
    <property type="match status" value="1"/>
</dbReference>